<dbReference type="EMBL" id="BSEC01000003">
    <property type="protein sequence ID" value="GLI95366.1"/>
    <property type="molecule type" value="Genomic_DNA"/>
</dbReference>
<dbReference type="Pfam" id="PF04185">
    <property type="entry name" value="Phosphoesterase"/>
    <property type="match status" value="1"/>
</dbReference>
<dbReference type="PANTHER" id="PTHR31956:SF1">
    <property type="entry name" value="NON-SPECIFIC PHOSPHOLIPASE C1"/>
    <property type="match status" value="1"/>
</dbReference>
<evidence type="ECO:0008006" key="4">
    <source>
        <dbReference type="Google" id="ProtNLM"/>
    </source>
</evidence>
<dbReference type="Gene3D" id="3.40.720.10">
    <property type="entry name" value="Alkaline Phosphatase, subunit A"/>
    <property type="match status" value="1"/>
</dbReference>
<protein>
    <recommendedName>
        <fullName evidence="4">Phospholipase C</fullName>
    </recommendedName>
</protein>
<keyword evidence="1" id="KW-0378">Hydrolase</keyword>
<sequence length="368" mass="40963">MDQYVAWSDAGALVVGHYSKEALETTPLWRLAQRGVLMDHFFQAAFGGSFLNHFWLICGCSPVWRDAHDDLRSHLDNSDAPIEGPKGDNIVTAKPDDWAVNTVQSVFFNNGKQGEVLLPAQSAPTIGDALTAKDVDWRWYAGGWDLAVNQKRSTEQDDMLVNVFRFQWHHQPFTYFERFNPDTEKGRAERDRHLKGEAALEEDIINGTLPPVAFYKPAGILNEHPGYAGIISGAQHIEHILGLLEESPAKNSFAMIIVYDEYGGFWDHVSPPKAPEVRWRADAFGPGSRVPAILISPLASKGVVDSTPYDTTAILKLIQERFHLDPLPSCRVNAQSSMARLFASGVSLTHFHELVAIGDESEPPKFCK</sequence>
<proteinExistence type="predicted"/>
<dbReference type="GO" id="GO:0009395">
    <property type="term" value="P:phospholipid catabolic process"/>
    <property type="evidence" value="ECO:0007669"/>
    <property type="project" value="TreeGrafter"/>
</dbReference>
<evidence type="ECO:0000313" key="3">
    <source>
        <dbReference type="Proteomes" id="UP001144323"/>
    </source>
</evidence>
<reference evidence="2" key="1">
    <citation type="journal article" date="2023" name="Int. J. Syst. Evol. Microbiol.">
        <title>Methylocystis iwaonis sp. nov., a type II methane-oxidizing bacterium from surface soil of a rice paddy field in Japan, and emended description of the genus Methylocystis (ex Whittenbury et al. 1970) Bowman et al. 1993.</title>
        <authorList>
            <person name="Kaise H."/>
            <person name="Sawadogo J.B."/>
            <person name="Alam M.S."/>
            <person name="Ueno C."/>
            <person name="Dianou D."/>
            <person name="Shinjo R."/>
            <person name="Asakawa S."/>
        </authorList>
    </citation>
    <scope>NUCLEOTIDE SEQUENCE</scope>
    <source>
        <strain evidence="2">LMG27198</strain>
    </source>
</reference>
<keyword evidence="3" id="KW-1185">Reference proteome</keyword>
<dbReference type="Proteomes" id="UP001144323">
    <property type="component" value="Unassembled WGS sequence"/>
</dbReference>
<accession>A0A9W6GYC9</accession>
<dbReference type="PANTHER" id="PTHR31956">
    <property type="entry name" value="NON-SPECIFIC PHOSPHOLIPASE C4-RELATED"/>
    <property type="match status" value="1"/>
</dbReference>
<dbReference type="GO" id="GO:0042578">
    <property type="term" value="F:phosphoric ester hydrolase activity"/>
    <property type="evidence" value="ECO:0007669"/>
    <property type="project" value="UniProtKB-ARBA"/>
</dbReference>
<organism evidence="2 3">
    <name type="scientific">Methylocystis echinoides</name>
    <dbReference type="NCBI Taxonomy" id="29468"/>
    <lineage>
        <taxon>Bacteria</taxon>
        <taxon>Pseudomonadati</taxon>
        <taxon>Pseudomonadota</taxon>
        <taxon>Alphaproteobacteria</taxon>
        <taxon>Hyphomicrobiales</taxon>
        <taxon>Methylocystaceae</taxon>
        <taxon>Methylocystis</taxon>
    </lineage>
</organism>
<evidence type="ECO:0000256" key="1">
    <source>
        <dbReference type="ARBA" id="ARBA00022801"/>
    </source>
</evidence>
<dbReference type="InterPro" id="IPR007312">
    <property type="entry name" value="Phosphoesterase"/>
</dbReference>
<evidence type="ECO:0000313" key="2">
    <source>
        <dbReference type="EMBL" id="GLI95366.1"/>
    </source>
</evidence>
<dbReference type="SUPFAM" id="SSF53649">
    <property type="entry name" value="Alkaline phosphatase-like"/>
    <property type="match status" value="1"/>
</dbReference>
<name>A0A9W6GYC9_9HYPH</name>
<gene>
    <name evidence="2" type="ORF">LMG27198_43580</name>
</gene>
<comment type="caution">
    <text evidence="2">The sequence shown here is derived from an EMBL/GenBank/DDBJ whole genome shotgun (WGS) entry which is preliminary data.</text>
</comment>
<dbReference type="InterPro" id="IPR017850">
    <property type="entry name" value="Alkaline_phosphatase_core_sf"/>
</dbReference>
<dbReference type="AlphaFoldDB" id="A0A9W6GYC9"/>